<dbReference type="Proteomes" id="UP001055712">
    <property type="component" value="Unassembled WGS sequence"/>
</dbReference>
<dbReference type="EMBL" id="SIDB01000002">
    <property type="protein sequence ID" value="KAI3435682.1"/>
    <property type="molecule type" value="Genomic_DNA"/>
</dbReference>
<keyword evidence="3" id="KW-1185">Reference proteome</keyword>
<feature type="compositionally biased region" description="Basic and acidic residues" evidence="1">
    <location>
        <begin position="1"/>
        <end position="19"/>
    </location>
</feature>
<comment type="caution">
    <text evidence="2">The sequence shown here is derived from an EMBL/GenBank/DDBJ whole genome shotgun (WGS) entry which is preliminary data.</text>
</comment>
<gene>
    <name evidence="2" type="ORF">D9Q98_001740</name>
</gene>
<protein>
    <submittedName>
        <fullName evidence="2">Uncharacterized protein</fullName>
    </submittedName>
</protein>
<evidence type="ECO:0000313" key="3">
    <source>
        <dbReference type="Proteomes" id="UP001055712"/>
    </source>
</evidence>
<organism evidence="2 3">
    <name type="scientific">Chlorella vulgaris</name>
    <name type="common">Green alga</name>
    <dbReference type="NCBI Taxonomy" id="3077"/>
    <lineage>
        <taxon>Eukaryota</taxon>
        <taxon>Viridiplantae</taxon>
        <taxon>Chlorophyta</taxon>
        <taxon>core chlorophytes</taxon>
        <taxon>Trebouxiophyceae</taxon>
        <taxon>Chlorellales</taxon>
        <taxon>Chlorellaceae</taxon>
        <taxon>Chlorella clade</taxon>
        <taxon>Chlorella</taxon>
    </lineage>
</organism>
<accession>A0A9D4TWB2</accession>
<evidence type="ECO:0000256" key="1">
    <source>
        <dbReference type="SAM" id="MobiDB-lite"/>
    </source>
</evidence>
<evidence type="ECO:0000313" key="2">
    <source>
        <dbReference type="EMBL" id="KAI3435682.1"/>
    </source>
</evidence>
<reference evidence="2" key="2">
    <citation type="submission" date="2020-11" db="EMBL/GenBank/DDBJ databases">
        <authorList>
            <person name="Cecchin M."/>
            <person name="Marcolungo L."/>
            <person name="Rossato M."/>
            <person name="Girolomoni L."/>
            <person name="Cosentino E."/>
            <person name="Cuine S."/>
            <person name="Li-Beisson Y."/>
            <person name="Delledonne M."/>
            <person name="Ballottari M."/>
        </authorList>
    </citation>
    <scope>NUCLEOTIDE SEQUENCE</scope>
    <source>
        <strain evidence="2">211/11P</strain>
        <tissue evidence="2">Whole cell</tissue>
    </source>
</reference>
<reference evidence="2" key="1">
    <citation type="journal article" date="2019" name="Plant J.">
        <title>Chlorella vulgaris genome assembly and annotation reveals the molecular basis for metabolic acclimation to high light conditions.</title>
        <authorList>
            <person name="Cecchin M."/>
            <person name="Marcolungo L."/>
            <person name="Rossato M."/>
            <person name="Girolomoni L."/>
            <person name="Cosentino E."/>
            <person name="Cuine S."/>
            <person name="Li-Beisson Y."/>
            <person name="Delledonne M."/>
            <person name="Ballottari M."/>
        </authorList>
    </citation>
    <scope>NUCLEOTIDE SEQUENCE</scope>
    <source>
        <strain evidence="2">211/11P</strain>
    </source>
</reference>
<name>A0A9D4TWB2_CHLVU</name>
<feature type="compositionally biased region" description="Gly residues" evidence="1">
    <location>
        <begin position="30"/>
        <end position="40"/>
    </location>
</feature>
<sequence>MEKAKQFAESFLGDHERAGEQPTQPNESGGTTGNGGGGLMGMASHAATAYFSGGNKEVPEGGQVGEQPQAVGATSAGGGGESGLLGMASHAATKYFSGDKEGVGGGTADTGLVDKLLATFEQKEGRKFDATNESEYDRLTNMATNMLGTDIGRSVVKSWVKQRLGM</sequence>
<dbReference type="OrthoDB" id="10638142at2759"/>
<feature type="region of interest" description="Disordered" evidence="1">
    <location>
        <begin position="1"/>
        <end position="85"/>
    </location>
</feature>
<proteinExistence type="predicted"/>
<dbReference type="AlphaFoldDB" id="A0A9D4TWB2"/>